<keyword evidence="4" id="KW-0206">Cytoskeleton</keyword>
<dbReference type="VEuPathDB" id="FungiDB:BDEG_23704"/>
<proteinExistence type="predicted"/>
<evidence type="ECO:0000256" key="4">
    <source>
        <dbReference type="ARBA" id="ARBA00023212"/>
    </source>
</evidence>
<dbReference type="OrthoDB" id="184109at2759"/>
<reference evidence="7 8" key="1">
    <citation type="submission" date="2006-10" db="EMBL/GenBank/DDBJ databases">
        <title>The Genome Sequence of Batrachochytrium dendrobatidis JEL423.</title>
        <authorList>
            <consortium name="The Broad Institute Genome Sequencing Platform"/>
            <person name="Birren B."/>
            <person name="Lander E."/>
            <person name="Galagan J."/>
            <person name="Cuomo C."/>
            <person name="Devon K."/>
            <person name="Jaffe D."/>
            <person name="Butler J."/>
            <person name="Alvarez P."/>
            <person name="Gnerre S."/>
            <person name="Grabherr M."/>
            <person name="Kleber M."/>
            <person name="Mauceli E."/>
            <person name="Brockman W."/>
            <person name="Young S."/>
            <person name="LaButti K."/>
            <person name="Sykes S."/>
            <person name="DeCaprio D."/>
            <person name="Crawford M."/>
            <person name="Koehrsen M."/>
            <person name="Engels R."/>
            <person name="Montgomery P."/>
            <person name="Pearson M."/>
            <person name="Howarth C."/>
            <person name="Larson L."/>
            <person name="White J."/>
            <person name="O'Leary S."/>
            <person name="Kodira C."/>
            <person name="Zeng Q."/>
            <person name="Yandava C."/>
            <person name="Alvarado L."/>
            <person name="Longcore J."/>
            <person name="James T."/>
        </authorList>
    </citation>
    <scope>NUCLEOTIDE SEQUENCE [LARGE SCALE GENOMIC DNA]</scope>
    <source>
        <strain evidence="7 8">JEL423</strain>
    </source>
</reference>
<name>A0A177WIG9_BATDL</name>
<gene>
    <name evidence="7" type="ORF">BDEG_23704</name>
</gene>
<dbReference type="GO" id="GO:0036038">
    <property type="term" value="C:MKS complex"/>
    <property type="evidence" value="ECO:0007669"/>
    <property type="project" value="TreeGrafter"/>
</dbReference>
<sequence length="175" mass="19696">MAELHILGTLVGASEFPKATLCCQWELTAGEKWTPVEGDLSGQTHVDVPLDSNLCVWSHPIDIHLTTTSLLGWPKIRVQVYYQDMFGRNELYGYGFAHIPSSPGLHKIDISTWRPVGTPSDQIWSYFLGATPQLKNLDLIDTPTDRFRLITASMGKVHLEINVMLRNFHNHGIDL</sequence>
<dbReference type="GO" id="GO:0060271">
    <property type="term" value="P:cilium assembly"/>
    <property type="evidence" value="ECO:0007669"/>
    <property type="project" value="TreeGrafter"/>
</dbReference>
<keyword evidence="3" id="KW-0970">Cilium biogenesis/degradation</keyword>
<protein>
    <recommendedName>
        <fullName evidence="6">B9 domain-containing protein 2</fullName>
    </recommendedName>
</protein>
<evidence type="ECO:0000256" key="2">
    <source>
        <dbReference type="ARBA" id="ARBA00022490"/>
    </source>
</evidence>
<keyword evidence="5" id="KW-0966">Cell projection</keyword>
<evidence type="ECO:0000256" key="1">
    <source>
        <dbReference type="ARBA" id="ARBA00004120"/>
    </source>
</evidence>
<dbReference type="AlphaFoldDB" id="A0A177WIG9"/>
<dbReference type="InterPro" id="IPR010796">
    <property type="entry name" value="C2_B9-type_dom"/>
</dbReference>
<evidence type="ECO:0000256" key="3">
    <source>
        <dbReference type="ARBA" id="ARBA00022794"/>
    </source>
</evidence>
<dbReference type="STRING" id="403673.A0A177WIG9"/>
<keyword evidence="2" id="KW-0963">Cytoplasm</keyword>
<dbReference type="Proteomes" id="UP000077115">
    <property type="component" value="Unassembled WGS sequence"/>
</dbReference>
<dbReference type="Pfam" id="PF07162">
    <property type="entry name" value="B9-C2"/>
    <property type="match status" value="1"/>
</dbReference>
<reference evidence="7 8" key="2">
    <citation type="submission" date="2016-05" db="EMBL/GenBank/DDBJ databases">
        <title>Lineage-specific infection strategies underlie the spectrum of fungal disease in amphibians.</title>
        <authorList>
            <person name="Cuomo C.A."/>
            <person name="Farrer R.A."/>
            <person name="James T."/>
            <person name="Longcore J."/>
            <person name="Birren B."/>
        </authorList>
    </citation>
    <scope>NUCLEOTIDE SEQUENCE [LARGE SCALE GENOMIC DNA]</scope>
    <source>
        <strain evidence="7 8">JEL423</strain>
    </source>
</reference>
<evidence type="ECO:0000256" key="6">
    <source>
        <dbReference type="ARBA" id="ARBA00039272"/>
    </source>
</evidence>
<evidence type="ECO:0000256" key="5">
    <source>
        <dbReference type="ARBA" id="ARBA00023273"/>
    </source>
</evidence>
<organism evidence="7 8">
    <name type="scientific">Batrachochytrium dendrobatidis (strain JEL423)</name>
    <dbReference type="NCBI Taxonomy" id="403673"/>
    <lineage>
        <taxon>Eukaryota</taxon>
        <taxon>Fungi</taxon>
        <taxon>Fungi incertae sedis</taxon>
        <taxon>Chytridiomycota</taxon>
        <taxon>Chytridiomycota incertae sedis</taxon>
        <taxon>Chytridiomycetes</taxon>
        <taxon>Rhizophydiales</taxon>
        <taxon>Rhizophydiales incertae sedis</taxon>
        <taxon>Batrachochytrium</taxon>
    </lineage>
</organism>
<accession>A0A177WIG9</accession>
<comment type="subcellular location">
    <subcellularLocation>
        <location evidence="1">Cytoplasm</location>
        <location evidence="1">Cytoskeleton</location>
        <location evidence="1">Cilium basal body</location>
    </subcellularLocation>
</comment>
<dbReference type="PROSITE" id="PS51381">
    <property type="entry name" value="C2_B9"/>
    <property type="match status" value="1"/>
</dbReference>
<evidence type="ECO:0000313" key="7">
    <source>
        <dbReference type="EMBL" id="OAJ39907.1"/>
    </source>
</evidence>
<dbReference type="PANTHER" id="PTHR12968">
    <property type="entry name" value="B9 DOMAIN-CONTAINING"/>
    <property type="match status" value="1"/>
</dbReference>
<dbReference type="EMBL" id="DS022303">
    <property type="protein sequence ID" value="OAJ39907.1"/>
    <property type="molecule type" value="Genomic_DNA"/>
</dbReference>
<dbReference type="PANTHER" id="PTHR12968:SF2">
    <property type="entry name" value="B9 DOMAIN-CONTAINING PROTEIN 2"/>
    <property type="match status" value="1"/>
</dbReference>
<evidence type="ECO:0000313" key="8">
    <source>
        <dbReference type="Proteomes" id="UP000077115"/>
    </source>
</evidence>